<proteinExistence type="predicted"/>
<dbReference type="Proteomes" id="UP000014541">
    <property type="component" value="Unassembled WGS sequence"/>
</dbReference>
<accession>S3JYT4</accession>
<gene>
    <name evidence="1" type="ORF">HMPREF9194_01484</name>
</gene>
<comment type="caution">
    <text evidence="1">The sequence shown here is derived from an EMBL/GenBank/DDBJ whole genome shotgun (WGS) entry which is preliminary data.</text>
</comment>
<name>S3JYT4_TREMA</name>
<dbReference type="RefSeq" id="WP_016525754.1">
    <property type="nucleotide sequence ID" value="NZ_KE332518.1"/>
</dbReference>
<evidence type="ECO:0000313" key="1">
    <source>
        <dbReference type="EMBL" id="EPF31143.1"/>
    </source>
</evidence>
<protein>
    <submittedName>
        <fullName evidence="1">Uncharacterized protein</fullName>
    </submittedName>
</protein>
<organism evidence="1 2">
    <name type="scientific">Treponema maltophilum ATCC 51939</name>
    <dbReference type="NCBI Taxonomy" id="1125699"/>
    <lineage>
        <taxon>Bacteria</taxon>
        <taxon>Pseudomonadati</taxon>
        <taxon>Spirochaetota</taxon>
        <taxon>Spirochaetia</taxon>
        <taxon>Spirochaetales</taxon>
        <taxon>Treponemataceae</taxon>
        <taxon>Treponema</taxon>
    </lineage>
</organism>
<dbReference type="PATRIC" id="fig|1125699.3.peg.1495"/>
<sequence>MNDFMNKMKELIDQGFDASQKALAKAGNKIQELGDKGITKIELTRLESQSRKCFAKLGLLVYDAFVCEGKASITAKNAEVAAVLDEIERLKHEMEVRSKASASSGTAKKG</sequence>
<dbReference type="eggNOG" id="ENOG502ZDDS">
    <property type="taxonomic scope" value="Bacteria"/>
</dbReference>
<dbReference type="EMBL" id="ATFF01000006">
    <property type="protein sequence ID" value="EPF31143.1"/>
    <property type="molecule type" value="Genomic_DNA"/>
</dbReference>
<dbReference type="AlphaFoldDB" id="S3JYT4"/>
<dbReference type="HOGENOM" id="CLU_167621_0_0_12"/>
<dbReference type="OrthoDB" id="362803at2"/>
<reference evidence="1 2" key="1">
    <citation type="submission" date="2013-04" db="EMBL/GenBank/DDBJ databases">
        <title>The Genome Sequence of Treponema maltophilum ATCC 51939.</title>
        <authorList>
            <consortium name="The Broad Institute Genomics Platform"/>
            <person name="Earl A."/>
            <person name="Ward D."/>
            <person name="Feldgarden M."/>
            <person name="Gevers D."/>
            <person name="Leonetti C."/>
            <person name="Blanton J.M."/>
            <person name="Dewhirst F.E."/>
            <person name="Izard J."/>
            <person name="Walker B."/>
            <person name="Young S."/>
            <person name="Zeng Q."/>
            <person name="Gargeya S."/>
            <person name="Fitzgerald M."/>
            <person name="Haas B."/>
            <person name="Abouelleil A."/>
            <person name="Allen A.W."/>
            <person name="Alvarado L."/>
            <person name="Arachchi H.M."/>
            <person name="Berlin A.M."/>
            <person name="Chapman S.B."/>
            <person name="Gainer-Dewar J."/>
            <person name="Goldberg J."/>
            <person name="Griggs A."/>
            <person name="Gujja S."/>
            <person name="Hansen M."/>
            <person name="Howarth C."/>
            <person name="Imamovic A."/>
            <person name="Ireland A."/>
            <person name="Larimer J."/>
            <person name="McCowan C."/>
            <person name="Murphy C."/>
            <person name="Pearson M."/>
            <person name="Poon T.W."/>
            <person name="Priest M."/>
            <person name="Roberts A."/>
            <person name="Saif S."/>
            <person name="Shea T."/>
            <person name="Sisk P."/>
            <person name="Sykes S."/>
            <person name="Wortman J."/>
            <person name="Nusbaum C."/>
            <person name="Birren B."/>
        </authorList>
    </citation>
    <scope>NUCLEOTIDE SEQUENCE [LARGE SCALE GENOMIC DNA]</scope>
    <source>
        <strain evidence="1 2">ATCC 51939</strain>
    </source>
</reference>
<evidence type="ECO:0000313" key="2">
    <source>
        <dbReference type="Proteomes" id="UP000014541"/>
    </source>
</evidence>
<keyword evidence="2" id="KW-1185">Reference proteome</keyword>
<dbReference type="STRING" id="1125699.HMPREF9194_01484"/>